<name>A0A2A9PJD2_OPHUN</name>
<proteinExistence type="predicted"/>
<protein>
    <recommendedName>
        <fullName evidence="3">CST complex subunit Ten1</fullName>
    </recommendedName>
</protein>
<dbReference type="GO" id="GO:1990879">
    <property type="term" value="C:CST complex"/>
    <property type="evidence" value="ECO:0007669"/>
    <property type="project" value="InterPro"/>
</dbReference>
<dbReference type="GO" id="GO:0043047">
    <property type="term" value="F:single-stranded telomeric DNA binding"/>
    <property type="evidence" value="ECO:0007669"/>
    <property type="project" value="InterPro"/>
</dbReference>
<dbReference type="Gene3D" id="2.40.50.140">
    <property type="entry name" value="Nucleic acid-binding proteins"/>
    <property type="match status" value="1"/>
</dbReference>
<reference evidence="1 2" key="1">
    <citation type="journal article" date="2015" name="BMC Genomics">
        <title>Gene expression during zombie ant biting behavior reflects the complexity underlying fungal parasitic behavioral manipulation.</title>
        <authorList>
            <person name="de Bekker C."/>
            <person name="Ohm R.A."/>
            <person name="Loreto R.G."/>
            <person name="Sebastian A."/>
            <person name="Albert I."/>
            <person name="Merrow M."/>
            <person name="Brachmann A."/>
            <person name="Hughes D.P."/>
        </authorList>
    </citation>
    <scope>NUCLEOTIDE SEQUENCE [LARGE SCALE GENOMIC DNA]</scope>
    <source>
        <strain evidence="1 2">SC16a</strain>
    </source>
</reference>
<reference evidence="1 2" key="2">
    <citation type="journal article" date="2017" name="Sci. Rep.">
        <title>Ant-infecting Ophiocordyceps genomes reveal a high diversity of potential behavioral manipulation genes and a possible major role for enterotoxins.</title>
        <authorList>
            <person name="de Bekker C."/>
            <person name="Ohm R.A."/>
            <person name="Evans H.C."/>
            <person name="Brachmann A."/>
            <person name="Hughes D.P."/>
        </authorList>
    </citation>
    <scope>NUCLEOTIDE SEQUENCE [LARGE SCALE GENOMIC DNA]</scope>
    <source>
        <strain evidence="1 2">SC16a</strain>
    </source>
</reference>
<dbReference type="OrthoDB" id="5275361at2759"/>
<dbReference type="Pfam" id="PF12658">
    <property type="entry name" value="Ten1"/>
    <property type="match status" value="1"/>
</dbReference>
<gene>
    <name evidence="1" type="ORF">XA68_17636</name>
</gene>
<dbReference type="InterPro" id="IPR024222">
    <property type="entry name" value="Ten1_fungal"/>
</dbReference>
<dbReference type="InterPro" id="IPR012340">
    <property type="entry name" value="NA-bd_OB-fold"/>
</dbReference>
<comment type="caution">
    <text evidence="1">The sequence shown here is derived from an EMBL/GenBank/DDBJ whole genome shotgun (WGS) entry which is preliminary data.</text>
</comment>
<dbReference type="Proteomes" id="UP000037136">
    <property type="component" value="Unassembled WGS sequence"/>
</dbReference>
<dbReference type="EMBL" id="LAZP02000077">
    <property type="protein sequence ID" value="PFH61334.1"/>
    <property type="molecule type" value="Genomic_DNA"/>
</dbReference>
<sequence>MSRGPVPSRLCLLSSLPERRLGEKVRFLGCVTSYSMASASLFLGHLWPRDSGVLVAVDVKLVLQALGEELTRVGEWVNVIGYVVAGERGGGASVRVQALMVWPTGPLDIQRYETSFEAPAGSRRGSGH</sequence>
<keyword evidence="2" id="KW-1185">Reference proteome</keyword>
<evidence type="ECO:0008006" key="3">
    <source>
        <dbReference type="Google" id="ProtNLM"/>
    </source>
</evidence>
<dbReference type="AlphaFoldDB" id="A0A2A9PJD2"/>
<organism evidence="1 2">
    <name type="scientific">Ophiocordyceps unilateralis</name>
    <name type="common">Zombie-ant fungus</name>
    <name type="synonym">Torrubia unilateralis</name>
    <dbReference type="NCBI Taxonomy" id="268505"/>
    <lineage>
        <taxon>Eukaryota</taxon>
        <taxon>Fungi</taxon>
        <taxon>Dikarya</taxon>
        <taxon>Ascomycota</taxon>
        <taxon>Pezizomycotina</taxon>
        <taxon>Sordariomycetes</taxon>
        <taxon>Hypocreomycetidae</taxon>
        <taxon>Hypocreales</taxon>
        <taxon>Ophiocordycipitaceae</taxon>
        <taxon>Ophiocordyceps</taxon>
    </lineage>
</organism>
<dbReference type="GO" id="GO:0016233">
    <property type="term" value="P:telomere capping"/>
    <property type="evidence" value="ECO:0007669"/>
    <property type="project" value="InterPro"/>
</dbReference>
<evidence type="ECO:0000313" key="1">
    <source>
        <dbReference type="EMBL" id="PFH61334.1"/>
    </source>
</evidence>
<accession>A0A2A9PJD2</accession>
<evidence type="ECO:0000313" key="2">
    <source>
        <dbReference type="Proteomes" id="UP000037136"/>
    </source>
</evidence>